<sequence length="168" mass="17848">MMVMSVASASAAAGTHADAAVVAAATAAAYTPGPVEVGWEIWAGFIAGVIPFAIATVEFSKRILIQRRCPTCRGKGLVQRGRFLKKCNDCGGMLPWMGWRYFLLGTADPGNGGVLQQPRGQTSVFYSVPPPLDKQQQQGPEQQQAQQQHQGATRPAVPAADKGEEPGR</sequence>
<organism evidence="3 4">
    <name type="scientific">Chlorella vulgaris</name>
    <name type="common">Green alga</name>
    <dbReference type="NCBI Taxonomy" id="3077"/>
    <lineage>
        <taxon>Eukaryota</taxon>
        <taxon>Viridiplantae</taxon>
        <taxon>Chlorophyta</taxon>
        <taxon>core chlorophytes</taxon>
        <taxon>Trebouxiophyceae</taxon>
        <taxon>Chlorellales</taxon>
        <taxon>Chlorellaceae</taxon>
        <taxon>Chlorella clade</taxon>
        <taxon>Chlorella</taxon>
    </lineage>
</organism>
<gene>
    <name evidence="3" type="ORF">D9Q98_009136</name>
</gene>
<dbReference type="OrthoDB" id="2018625at2759"/>
<dbReference type="AlphaFoldDB" id="A0A9D4THB2"/>
<accession>A0A9D4THB2</accession>
<feature type="compositionally biased region" description="Low complexity" evidence="1">
    <location>
        <begin position="135"/>
        <end position="150"/>
    </location>
</feature>
<protein>
    <submittedName>
        <fullName evidence="3">Uncharacterized protein</fullName>
    </submittedName>
</protein>
<name>A0A9D4THB2_CHLVU</name>
<comment type="caution">
    <text evidence="3">The sequence shown here is derived from an EMBL/GenBank/DDBJ whole genome shotgun (WGS) entry which is preliminary data.</text>
</comment>
<keyword evidence="2" id="KW-1133">Transmembrane helix</keyword>
<dbReference type="PANTHER" id="PTHR36809:SF1">
    <property type="entry name" value="TRANSMEMBRANE PROTEIN"/>
    <property type="match status" value="1"/>
</dbReference>
<dbReference type="Proteomes" id="UP001055712">
    <property type="component" value="Unassembled WGS sequence"/>
</dbReference>
<feature type="region of interest" description="Disordered" evidence="1">
    <location>
        <begin position="123"/>
        <end position="168"/>
    </location>
</feature>
<keyword evidence="2" id="KW-0812">Transmembrane</keyword>
<keyword evidence="2" id="KW-0472">Membrane</keyword>
<dbReference type="EMBL" id="SIDB01000012">
    <property type="protein sequence ID" value="KAI3425372.1"/>
    <property type="molecule type" value="Genomic_DNA"/>
</dbReference>
<evidence type="ECO:0000256" key="2">
    <source>
        <dbReference type="SAM" id="Phobius"/>
    </source>
</evidence>
<reference evidence="3" key="2">
    <citation type="submission" date="2020-11" db="EMBL/GenBank/DDBJ databases">
        <authorList>
            <person name="Cecchin M."/>
            <person name="Marcolungo L."/>
            <person name="Rossato M."/>
            <person name="Girolomoni L."/>
            <person name="Cosentino E."/>
            <person name="Cuine S."/>
            <person name="Li-Beisson Y."/>
            <person name="Delledonne M."/>
            <person name="Ballottari M."/>
        </authorList>
    </citation>
    <scope>NUCLEOTIDE SEQUENCE</scope>
    <source>
        <strain evidence="3">211/11P</strain>
        <tissue evidence="3">Whole cell</tissue>
    </source>
</reference>
<keyword evidence="4" id="KW-1185">Reference proteome</keyword>
<evidence type="ECO:0000256" key="1">
    <source>
        <dbReference type="SAM" id="MobiDB-lite"/>
    </source>
</evidence>
<proteinExistence type="predicted"/>
<evidence type="ECO:0000313" key="3">
    <source>
        <dbReference type="EMBL" id="KAI3425372.1"/>
    </source>
</evidence>
<reference evidence="3" key="1">
    <citation type="journal article" date="2019" name="Plant J.">
        <title>Chlorella vulgaris genome assembly and annotation reveals the molecular basis for metabolic acclimation to high light conditions.</title>
        <authorList>
            <person name="Cecchin M."/>
            <person name="Marcolungo L."/>
            <person name="Rossato M."/>
            <person name="Girolomoni L."/>
            <person name="Cosentino E."/>
            <person name="Cuine S."/>
            <person name="Li-Beisson Y."/>
            <person name="Delledonne M."/>
            <person name="Ballottari M."/>
        </authorList>
    </citation>
    <scope>NUCLEOTIDE SEQUENCE</scope>
    <source>
        <strain evidence="3">211/11P</strain>
    </source>
</reference>
<evidence type="ECO:0000313" key="4">
    <source>
        <dbReference type="Proteomes" id="UP001055712"/>
    </source>
</evidence>
<feature type="transmembrane region" description="Helical" evidence="2">
    <location>
        <begin position="39"/>
        <end position="59"/>
    </location>
</feature>
<dbReference type="PANTHER" id="PTHR36809">
    <property type="entry name" value="TRANSMEMBRANE PROTEIN"/>
    <property type="match status" value="1"/>
</dbReference>